<gene>
    <name evidence="3" type="ORF">SAMN04490369_10392</name>
</gene>
<dbReference type="InterPro" id="IPR011010">
    <property type="entry name" value="DNA_brk_join_enz"/>
</dbReference>
<feature type="region of interest" description="Disordered" evidence="2">
    <location>
        <begin position="211"/>
        <end position="231"/>
    </location>
</feature>
<dbReference type="Proteomes" id="UP000199493">
    <property type="component" value="Unassembled WGS sequence"/>
</dbReference>
<name>A0A1H8LAX0_9GAMM</name>
<dbReference type="RefSeq" id="WP_089675608.1">
    <property type="nucleotide sequence ID" value="NZ_FODB01000039.1"/>
</dbReference>
<dbReference type="GO" id="GO:0015074">
    <property type="term" value="P:DNA integration"/>
    <property type="evidence" value="ECO:0007669"/>
    <property type="project" value="InterPro"/>
</dbReference>
<organism evidence="3 4">
    <name type="scientific">Vreelandella aquamarina</name>
    <dbReference type="NCBI Taxonomy" id="77097"/>
    <lineage>
        <taxon>Bacteria</taxon>
        <taxon>Pseudomonadati</taxon>
        <taxon>Pseudomonadota</taxon>
        <taxon>Gammaproteobacteria</taxon>
        <taxon>Oceanospirillales</taxon>
        <taxon>Halomonadaceae</taxon>
        <taxon>Vreelandella</taxon>
    </lineage>
</organism>
<dbReference type="SUPFAM" id="SSF56349">
    <property type="entry name" value="DNA breaking-rejoining enzymes"/>
    <property type="match status" value="1"/>
</dbReference>
<dbReference type="InterPro" id="IPR013762">
    <property type="entry name" value="Integrase-like_cat_sf"/>
</dbReference>
<dbReference type="STRING" id="77097.SAMN04490369_10392"/>
<evidence type="ECO:0000256" key="1">
    <source>
        <dbReference type="ARBA" id="ARBA00023172"/>
    </source>
</evidence>
<accession>A0A1H8LAX0</accession>
<dbReference type="AlphaFoldDB" id="A0A1H8LAX0"/>
<evidence type="ECO:0008006" key="5">
    <source>
        <dbReference type="Google" id="ProtNLM"/>
    </source>
</evidence>
<dbReference type="GO" id="GO:0003677">
    <property type="term" value="F:DNA binding"/>
    <property type="evidence" value="ECO:0007669"/>
    <property type="project" value="InterPro"/>
</dbReference>
<evidence type="ECO:0000313" key="3">
    <source>
        <dbReference type="EMBL" id="SEO02277.1"/>
    </source>
</evidence>
<dbReference type="Gene3D" id="1.10.443.10">
    <property type="entry name" value="Intergrase catalytic core"/>
    <property type="match status" value="1"/>
</dbReference>
<sequence length="799" mass="90674">MDERAKYLELLEEILQPRHDYFGIETIKPLLIQTIEYLASIGDDCWDLSALSALANALHNGQLILTSQSGSGEKGIHGTNPIHGALLKLASSKVPTEKLGERLTLLAHIINVAFQWRLDMRAAQDQQSFTEQREKRLKPTTYLKNLEAACKVIRRIEADWIDLLTPLDQPTIKISICCDAYDVDEDSQQDDIYIQELGRFFAYGLNRRQPRRGYQEKAEHHSQKRPSVQRQRLFDNDPDERWEATAASVLTLGPDINEDAESTLRTAGLSITEERSSTELIQSDKPVKTEKGDSSLQAVFRAHSQQVFQDKAAQLLPGRWEQLSTFDLYQLIRRLNQLDAGQRRRIGCVIGLLLATGRGLSSVLDAQVLPMKKKAPSTLNEHSIIVMHGDSPGWLSGILRPESSRQMTGEWPKHMRTTQASLTLPVPAFSWQLIEAQASYIVRRVRKRALPLFNKDGRSELEKDVKELLSTINRKTGARLTAHRLGAHLFNMLNTGDADLTAACLITGRMPSFGQQTSLYYYAPSTSYIEQQYVEAMREIEQQCAISSPKSDGIKPVCAAANLAPFGNPHYVGSKLVPKTTYVSELVATLQHRVKSTRRGVQPLELFTMHNAYVAYTVAMLMFSTGYRSIRDPLPKWKNISLSRRMIVIADKTDDQQSHARFLPLTSLMVEQLMYYQRHRTGLLGRLEFYLKKQWETPFMFLNQSGTPQEVTPSRLEEHLQWRDTPPLNINRHYLHTQLKESGLASEVVDAFMGHWDAGQAPWDNYSTFCPREYCALIAPVIEKLMKAQGWKALNPPYS</sequence>
<reference evidence="3 4" key="1">
    <citation type="submission" date="2016-10" db="EMBL/GenBank/DDBJ databases">
        <authorList>
            <person name="de Groot N.N."/>
        </authorList>
    </citation>
    <scope>NUCLEOTIDE SEQUENCE [LARGE SCALE GENOMIC DNA]</scope>
    <source>
        <strain evidence="3 4">558</strain>
    </source>
</reference>
<keyword evidence="1" id="KW-0233">DNA recombination</keyword>
<evidence type="ECO:0000313" key="4">
    <source>
        <dbReference type="Proteomes" id="UP000199493"/>
    </source>
</evidence>
<dbReference type="GO" id="GO:0006310">
    <property type="term" value="P:DNA recombination"/>
    <property type="evidence" value="ECO:0007669"/>
    <property type="project" value="UniProtKB-KW"/>
</dbReference>
<protein>
    <recommendedName>
        <fullName evidence="5">Phage integrase family protein</fullName>
    </recommendedName>
</protein>
<evidence type="ECO:0000256" key="2">
    <source>
        <dbReference type="SAM" id="MobiDB-lite"/>
    </source>
</evidence>
<dbReference type="EMBL" id="FODB01000039">
    <property type="protein sequence ID" value="SEO02277.1"/>
    <property type="molecule type" value="Genomic_DNA"/>
</dbReference>
<proteinExistence type="predicted"/>